<evidence type="ECO:0000313" key="4">
    <source>
        <dbReference type="EMBL" id="NGY04010.1"/>
    </source>
</evidence>
<dbReference type="Gene3D" id="3.40.1620.10">
    <property type="entry name" value="YefM-like domain"/>
    <property type="match status" value="1"/>
</dbReference>
<dbReference type="AlphaFoldDB" id="A0A6M2BNV2"/>
<dbReference type="RefSeq" id="WP_166252431.1">
    <property type="nucleotide sequence ID" value="NZ_JAAMOW010000002.1"/>
</dbReference>
<comment type="function">
    <text evidence="2">Antitoxin component of a type II toxin-antitoxin (TA) system.</text>
</comment>
<proteinExistence type="inferred from homology"/>
<sequence>MKETTIRDAKARLTSLVHEAEKGHAVRLTRRGRPVAVLVSDREYERMKAAKEPRGDFMHFLHGWRREMIAKGVPFSTDEEISAAKDREPGREFSFDK</sequence>
<evidence type="ECO:0000256" key="1">
    <source>
        <dbReference type="ARBA" id="ARBA00009981"/>
    </source>
</evidence>
<feature type="compositionally biased region" description="Basic and acidic residues" evidence="3">
    <location>
        <begin position="82"/>
        <end position="97"/>
    </location>
</feature>
<dbReference type="InterPro" id="IPR036165">
    <property type="entry name" value="YefM-like_sf"/>
</dbReference>
<name>A0A6M2BNV2_9GAMM</name>
<accession>A0A6M2BNV2</accession>
<evidence type="ECO:0000256" key="2">
    <source>
        <dbReference type="RuleBase" id="RU362080"/>
    </source>
</evidence>
<evidence type="ECO:0000256" key="3">
    <source>
        <dbReference type="SAM" id="MobiDB-lite"/>
    </source>
</evidence>
<dbReference type="NCBIfam" id="TIGR01552">
    <property type="entry name" value="phd_fam"/>
    <property type="match status" value="1"/>
</dbReference>
<dbReference type="SUPFAM" id="SSF143120">
    <property type="entry name" value="YefM-like"/>
    <property type="match status" value="1"/>
</dbReference>
<comment type="similarity">
    <text evidence="1 2">Belongs to the phD/YefM antitoxin family.</text>
</comment>
<dbReference type="EMBL" id="JAAMOW010000002">
    <property type="protein sequence ID" value="NGY04010.1"/>
    <property type="molecule type" value="Genomic_DNA"/>
</dbReference>
<feature type="region of interest" description="Disordered" evidence="3">
    <location>
        <begin position="78"/>
        <end position="97"/>
    </location>
</feature>
<keyword evidence="5" id="KW-1185">Reference proteome</keyword>
<dbReference type="InterPro" id="IPR006442">
    <property type="entry name" value="Antitoxin_Phd/YefM"/>
</dbReference>
<protein>
    <recommendedName>
        <fullName evidence="2">Antitoxin</fullName>
    </recommendedName>
</protein>
<reference evidence="4 5" key="1">
    <citation type="journal article" date="2014" name="Int. J. Syst. Evol. Microbiol.">
        <title>Solimonas terrae sp. nov., isolated from soil.</title>
        <authorList>
            <person name="Kim S.J."/>
            <person name="Moon J.Y."/>
            <person name="Weon H.Y."/>
            <person name="Ahn J.H."/>
            <person name="Chen W.M."/>
            <person name="Kwon S.W."/>
        </authorList>
    </citation>
    <scope>NUCLEOTIDE SEQUENCE [LARGE SCALE GENOMIC DNA]</scope>
    <source>
        <strain evidence="4 5">KIS83-12</strain>
    </source>
</reference>
<organism evidence="4 5">
    <name type="scientific">Solimonas terrae</name>
    <dbReference type="NCBI Taxonomy" id="1396819"/>
    <lineage>
        <taxon>Bacteria</taxon>
        <taxon>Pseudomonadati</taxon>
        <taxon>Pseudomonadota</taxon>
        <taxon>Gammaproteobacteria</taxon>
        <taxon>Nevskiales</taxon>
        <taxon>Nevskiaceae</taxon>
        <taxon>Solimonas</taxon>
    </lineage>
</organism>
<evidence type="ECO:0000313" key="5">
    <source>
        <dbReference type="Proteomes" id="UP000472676"/>
    </source>
</evidence>
<gene>
    <name evidence="4" type="ORF">G7Y85_04480</name>
</gene>
<comment type="caution">
    <text evidence="4">The sequence shown here is derived from an EMBL/GenBank/DDBJ whole genome shotgun (WGS) entry which is preliminary data.</text>
</comment>
<dbReference type="Proteomes" id="UP000472676">
    <property type="component" value="Unassembled WGS sequence"/>
</dbReference>
<dbReference type="Pfam" id="PF02604">
    <property type="entry name" value="PhdYeFM_antitox"/>
    <property type="match status" value="1"/>
</dbReference>